<evidence type="ECO:0000259" key="9">
    <source>
        <dbReference type="Pfam" id="PF22062"/>
    </source>
</evidence>
<reference evidence="10" key="2">
    <citation type="journal article" date="2023" name="IMA Fungus">
        <title>Comparative genomic study of the Penicillium genus elucidates a diverse pangenome and 15 lateral gene transfer events.</title>
        <authorList>
            <person name="Petersen C."/>
            <person name="Sorensen T."/>
            <person name="Nielsen M.R."/>
            <person name="Sondergaard T.E."/>
            <person name="Sorensen J.L."/>
            <person name="Fitzpatrick D.A."/>
            <person name="Frisvad J.C."/>
            <person name="Nielsen K.L."/>
        </authorList>
    </citation>
    <scope>NUCLEOTIDE SEQUENCE</scope>
    <source>
        <strain evidence="10">IBT 21917</strain>
    </source>
</reference>
<feature type="domain" description="DNA polymerase alpha/delta/epsilon subunit B" evidence="8">
    <location>
        <begin position="366"/>
        <end position="601"/>
    </location>
</feature>
<accession>A0A9W9HRK8</accession>
<sequence length="658" mass="71569">MSDTAAELNELFAASYPSGLPKDVLGELQSILRVHSISAEELFYKWESYSMKMGEEVKLTMDTVRGFKQDVQEALERESRGKAGRQMEKRAAVTATPRAAAGSDVFGMLDELTPNASNGRSVNGSIKRKANFSSPAAPKIGRLESNASPMGAKTPGPVPNGTPGGAQSVSFADRPNPGQTIESLNAHLSLPETPMAPFSEARIRPTANTDLKKFGYKPMGMRLSEASEILDDRIDEFTTIFQNHYNSDDLTFGSAATQSTSEIIAVGRIASDSLEGKLNPASLVLETSRRTGAGRRVPLKVNSVPSLNFFPGQIVALRGINPSGDYFTVKEILPVPLLPPAASSAVTLDNINQRLEGGDANPPLNVMVAAGPFTADDNLDFEPLKELCQKAADSYADGVVLLGPFLDIEHPLLASGDFDLPDIKGLDPDTATLTTVFRHCISAPLSRLVAAVPSITVVLVPSVRDIMSRHVSWPQEQLPKKELGLPKQVRMVSNPVTLSFNECVVGMCSHDILAELRREEVLHGRPAEGNLLSRLPKYLVEQRHFFPLFPPTARANLPKTGSDTGVATGAMLDLPYMKLGEWWNVRPDVLIVPSMLPPFVKVVDSVLVINPGTLSKRRAAGSFAQMALHPRSISDEEREQKQLDHKLYERTRVDINRI</sequence>
<dbReference type="GO" id="GO:0005658">
    <property type="term" value="C:alpha DNA polymerase:primase complex"/>
    <property type="evidence" value="ECO:0007669"/>
    <property type="project" value="TreeGrafter"/>
</dbReference>
<dbReference type="FunFam" id="3.60.21.60:FF:000008">
    <property type="entry name" value="DNA polymerase alpha subunit B"/>
    <property type="match status" value="1"/>
</dbReference>
<dbReference type="Proteomes" id="UP001146351">
    <property type="component" value="Unassembled WGS sequence"/>
</dbReference>
<evidence type="ECO:0000256" key="3">
    <source>
        <dbReference type="ARBA" id="ARBA00018596"/>
    </source>
</evidence>
<dbReference type="PIRSF" id="PIRSF018300">
    <property type="entry name" value="DNA_pol_alph_2"/>
    <property type="match status" value="1"/>
</dbReference>
<dbReference type="Pfam" id="PF22062">
    <property type="entry name" value="OB_DPOA2"/>
    <property type="match status" value="1"/>
</dbReference>
<feature type="region of interest" description="Disordered" evidence="7">
    <location>
        <begin position="114"/>
        <end position="176"/>
    </location>
</feature>
<evidence type="ECO:0000256" key="7">
    <source>
        <dbReference type="SAM" id="MobiDB-lite"/>
    </source>
</evidence>
<keyword evidence="11" id="KW-1185">Reference proteome</keyword>
<dbReference type="Gene3D" id="3.60.21.60">
    <property type="match status" value="2"/>
</dbReference>
<comment type="similarity">
    <text evidence="2 6">Belongs to the DNA polymerase alpha subunit B family.</text>
</comment>
<protein>
    <recommendedName>
        <fullName evidence="3 6">DNA polymerase alpha subunit B</fullName>
    </recommendedName>
</protein>
<dbReference type="InterPro" id="IPR016722">
    <property type="entry name" value="DNA_pol_alpha_bsu"/>
</dbReference>
<gene>
    <name evidence="10" type="ORF">N7492_010529</name>
</gene>
<evidence type="ECO:0000256" key="2">
    <source>
        <dbReference type="ARBA" id="ARBA00007299"/>
    </source>
</evidence>
<evidence type="ECO:0000256" key="1">
    <source>
        <dbReference type="ARBA" id="ARBA00004123"/>
    </source>
</evidence>
<feature type="region of interest" description="Disordered" evidence="7">
    <location>
        <begin position="76"/>
        <end position="96"/>
    </location>
</feature>
<dbReference type="OrthoDB" id="336885at2759"/>
<keyword evidence="5 6" id="KW-0539">Nucleus</keyword>
<feature type="compositionally biased region" description="Basic and acidic residues" evidence="7">
    <location>
        <begin position="76"/>
        <end position="91"/>
    </location>
</feature>
<comment type="subcellular location">
    <subcellularLocation>
        <location evidence="1 6">Nucleus</location>
    </subcellularLocation>
</comment>
<evidence type="ECO:0000259" key="8">
    <source>
        <dbReference type="Pfam" id="PF04042"/>
    </source>
</evidence>
<evidence type="ECO:0000256" key="4">
    <source>
        <dbReference type="ARBA" id="ARBA00022705"/>
    </source>
</evidence>
<dbReference type="PANTHER" id="PTHR23061">
    <property type="entry name" value="DNA POLYMERASE 2 ALPHA 70 KDA SUBUNIT"/>
    <property type="match status" value="1"/>
</dbReference>
<evidence type="ECO:0000313" key="10">
    <source>
        <dbReference type="EMBL" id="KAJ5152234.1"/>
    </source>
</evidence>
<feature type="compositionally biased region" description="Polar residues" evidence="7">
    <location>
        <begin position="114"/>
        <end position="124"/>
    </location>
</feature>
<evidence type="ECO:0000256" key="6">
    <source>
        <dbReference type="PIRNR" id="PIRNR018300"/>
    </source>
</evidence>
<dbReference type="AlphaFoldDB" id="A0A9W9HRK8"/>
<organism evidence="10 11">
    <name type="scientific">Penicillium capsulatum</name>
    <dbReference type="NCBI Taxonomy" id="69766"/>
    <lineage>
        <taxon>Eukaryota</taxon>
        <taxon>Fungi</taxon>
        <taxon>Dikarya</taxon>
        <taxon>Ascomycota</taxon>
        <taxon>Pezizomycotina</taxon>
        <taxon>Eurotiomycetes</taxon>
        <taxon>Eurotiomycetidae</taxon>
        <taxon>Eurotiales</taxon>
        <taxon>Aspergillaceae</taxon>
        <taxon>Penicillium</taxon>
    </lineage>
</organism>
<comment type="caution">
    <text evidence="10">The sequence shown here is derived from an EMBL/GenBank/DDBJ whole genome shotgun (WGS) entry which is preliminary data.</text>
</comment>
<name>A0A9W9HRK8_9EURO</name>
<reference evidence="10" key="1">
    <citation type="submission" date="2022-11" db="EMBL/GenBank/DDBJ databases">
        <authorList>
            <person name="Petersen C."/>
        </authorList>
    </citation>
    <scope>NUCLEOTIDE SEQUENCE</scope>
    <source>
        <strain evidence="10">IBT 21917</strain>
    </source>
</reference>
<keyword evidence="4 6" id="KW-0235">DNA replication</keyword>
<feature type="domain" description="DNA polymerase alpha subunit B OB" evidence="9">
    <location>
        <begin position="227"/>
        <end position="334"/>
    </location>
</feature>
<dbReference type="InterPro" id="IPR007185">
    <property type="entry name" value="DNA_pol_a/d/e_bsu"/>
</dbReference>
<dbReference type="GO" id="GO:0003677">
    <property type="term" value="F:DNA binding"/>
    <property type="evidence" value="ECO:0007669"/>
    <property type="project" value="InterPro"/>
</dbReference>
<evidence type="ECO:0000313" key="11">
    <source>
        <dbReference type="Proteomes" id="UP001146351"/>
    </source>
</evidence>
<dbReference type="Pfam" id="PF04042">
    <property type="entry name" value="DNA_pol_E_B"/>
    <property type="match status" value="1"/>
</dbReference>
<dbReference type="PANTHER" id="PTHR23061:SF12">
    <property type="entry name" value="DNA POLYMERASE ALPHA SUBUNIT B"/>
    <property type="match status" value="1"/>
</dbReference>
<dbReference type="InterPro" id="IPR054300">
    <property type="entry name" value="OB_DPOA2"/>
</dbReference>
<comment type="function">
    <text evidence="6">Accessory subunit of the DNA polymerase alpha complex (also known as the alpha DNA polymerase-primase complex) which plays an essential role in the initiation of DNA synthesis.</text>
</comment>
<dbReference type="FunFam" id="3.60.21.60:FF:000005">
    <property type="entry name" value="DNA polymerase alpha subunit B"/>
    <property type="match status" value="1"/>
</dbReference>
<evidence type="ECO:0000256" key="5">
    <source>
        <dbReference type="ARBA" id="ARBA00023242"/>
    </source>
</evidence>
<dbReference type="EMBL" id="JAPQKO010000008">
    <property type="protein sequence ID" value="KAJ5152234.1"/>
    <property type="molecule type" value="Genomic_DNA"/>
</dbReference>
<proteinExistence type="inferred from homology"/>
<dbReference type="GO" id="GO:0006270">
    <property type="term" value="P:DNA replication initiation"/>
    <property type="evidence" value="ECO:0007669"/>
    <property type="project" value="TreeGrafter"/>
</dbReference>